<dbReference type="EMBL" id="JBFOLK010000003">
    <property type="protein sequence ID" value="KAL2525128.1"/>
    <property type="molecule type" value="Genomic_DNA"/>
</dbReference>
<comment type="caution">
    <text evidence="3">The sequence shown here is derived from an EMBL/GenBank/DDBJ whole genome shotgun (WGS) entry which is preliminary data.</text>
</comment>
<name>A0ABD1UK75_9LAMI</name>
<dbReference type="InterPro" id="IPR055482">
    <property type="entry name" value="DUF7054"/>
</dbReference>
<evidence type="ECO:0000313" key="3">
    <source>
        <dbReference type="EMBL" id="KAL2525128.1"/>
    </source>
</evidence>
<evidence type="ECO:0000256" key="1">
    <source>
        <dbReference type="SAM" id="MobiDB-lite"/>
    </source>
</evidence>
<feature type="compositionally biased region" description="Basic and acidic residues" evidence="1">
    <location>
        <begin position="18"/>
        <end position="35"/>
    </location>
</feature>
<dbReference type="AlphaFoldDB" id="A0ABD1UK75"/>
<dbReference type="InterPro" id="IPR040358">
    <property type="entry name" value="At4g22758-like"/>
</dbReference>
<feature type="region of interest" description="Disordered" evidence="1">
    <location>
        <begin position="1"/>
        <end position="35"/>
    </location>
</feature>
<evidence type="ECO:0000259" key="2">
    <source>
        <dbReference type="Pfam" id="PF23156"/>
    </source>
</evidence>
<sequence length="139" mass="15639">MSCFPPSKRGQDVMEGGGRSKEVVGKRGGFMDEHEKQRQLSKLLVNVNIEKSLGPVKMLMSPENTVCDLIKASIEIYVKEKRRPLLDGTDPRCFELHYSQFSLQRLKPDEKLMNLGSRNFFLCLKSAVTASSSDQAKDS</sequence>
<protein>
    <recommendedName>
        <fullName evidence="2">DUF7054 domain-containing protein</fullName>
    </recommendedName>
</protein>
<dbReference type="PANTHER" id="PTHR33270">
    <property type="entry name" value="BNAC05G50380D PROTEIN"/>
    <property type="match status" value="1"/>
</dbReference>
<reference evidence="4" key="1">
    <citation type="submission" date="2024-07" db="EMBL/GenBank/DDBJ databases">
        <title>Two chromosome-level genome assemblies of Korean endemic species Abeliophyllum distichum and Forsythia ovata (Oleaceae).</title>
        <authorList>
            <person name="Jang H."/>
        </authorList>
    </citation>
    <scope>NUCLEOTIDE SEQUENCE [LARGE SCALE GENOMIC DNA]</scope>
</reference>
<keyword evidence="4" id="KW-1185">Reference proteome</keyword>
<evidence type="ECO:0000313" key="4">
    <source>
        <dbReference type="Proteomes" id="UP001604336"/>
    </source>
</evidence>
<dbReference type="Pfam" id="PF23156">
    <property type="entry name" value="DUF7054"/>
    <property type="match status" value="1"/>
</dbReference>
<gene>
    <name evidence="3" type="ORF">Adt_10182</name>
</gene>
<accession>A0ABD1UK75</accession>
<organism evidence="3 4">
    <name type="scientific">Abeliophyllum distichum</name>
    <dbReference type="NCBI Taxonomy" id="126358"/>
    <lineage>
        <taxon>Eukaryota</taxon>
        <taxon>Viridiplantae</taxon>
        <taxon>Streptophyta</taxon>
        <taxon>Embryophyta</taxon>
        <taxon>Tracheophyta</taxon>
        <taxon>Spermatophyta</taxon>
        <taxon>Magnoliopsida</taxon>
        <taxon>eudicotyledons</taxon>
        <taxon>Gunneridae</taxon>
        <taxon>Pentapetalae</taxon>
        <taxon>asterids</taxon>
        <taxon>lamiids</taxon>
        <taxon>Lamiales</taxon>
        <taxon>Oleaceae</taxon>
        <taxon>Forsythieae</taxon>
        <taxon>Abeliophyllum</taxon>
    </lineage>
</organism>
<feature type="domain" description="DUF7054" evidence="2">
    <location>
        <begin position="40"/>
        <end position="123"/>
    </location>
</feature>
<dbReference type="PANTHER" id="PTHR33270:SF7">
    <property type="entry name" value="SNRNP25 UBIQUITIN-LIKE DOMAIN-CONTAINING PROTEIN"/>
    <property type="match status" value="1"/>
</dbReference>
<dbReference type="Proteomes" id="UP001604336">
    <property type="component" value="Unassembled WGS sequence"/>
</dbReference>
<proteinExistence type="predicted"/>